<feature type="domain" description="Putative sensor" evidence="12">
    <location>
        <begin position="37"/>
        <end position="229"/>
    </location>
</feature>
<gene>
    <name evidence="13" type="ORF">AB0C36_12370</name>
</gene>
<evidence type="ECO:0000256" key="3">
    <source>
        <dbReference type="ARBA" id="ARBA00022553"/>
    </source>
</evidence>
<feature type="transmembrane region" description="Helical" evidence="9">
    <location>
        <begin position="130"/>
        <end position="152"/>
    </location>
</feature>
<evidence type="ECO:0000256" key="5">
    <source>
        <dbReference type="ARBA" id="ARBA00022741"/>
    </source>
</evidence>
<comment type="caution">
    <text evidence="13">The sequence shown here is derived from an EMBL/GenBank/DDBJ whole genome shotgun (WGS) entry which is preliminary data.</text>
</comment>
<dbReference type="SUPFAM" id="SSF55874">
    <property type="entry name" value="ATPase domain of HSP90 chaperone/DNA topoisomerase II/histidine kinase"/>
    <property type="match status" value="1"/>
</dbReference>
<feature type="transmembrane region" description="Helical" evidence="9">
    <location>
        <begin position="194"/>
        <end position="214"/>
    </location>
</feature>
<evidence type="ECO:0000259" key="10">
    <source>
        <dbReference type="Pfam" id="PF02518"/>
    </source>
</evidence>
<reference evidence="13 14" key="1">
    <citation type="submission" date="2024-06" db="EMBL/GenBank/DDBJ databases">
        <title>The Natural Products Discovery Center: Release of the First 8490 Sequenced Strains for Exploring Actinobacteria Biosynthetic Diversity.</title>
        <authorList>
            <person name="Kalkreuter E."/>
            <person name="Kautsar S.A."/>
            <person name="Yang D."/>
            <person name="Bader C.D."/>
            <person name="Teijaro C.N."/>
            <person name="Fluegel L."/>
            <person name="Davis C.M."/>
            <person name="Simpson J.R."/>
            <person name="Lauterbach L."/>
            <person name="Steele A.D."/>
            <person name="Gui C."/>
            <person name="Meng S."/>
            <person name="Li G."/>
            <person name="Viehrig K."/>
            <person name="Ye F."/>
            <person name="Su P."/>
            <person name="Kiefer A.F."/>
            <person name="Nichols A."/>
            <person name="Cepeda A.J."/>
            <person name="Yan W."/>
            <person name="Fan B."/>
            <person name="Jiang Y."/>
            <person name="Adhikari A."/>
            <person name="Zheng C.-J."/>
            <person name="Schuster L."/>
            <person name="Cowan T.M."/>
            <person name="Smanski M.J."/>
            <person name="Chevrette M.G."/>
            <person name="De Carvalho L.P.S."/>
            <person name="Shen B."/>
        </authorList>
    </citation>
    <scope>NUCLEOTIDE SEQUENCE [LARGE SCALE GENOMIC DNA]</scope>
    <source>
        <strain evidence="13 14">NPDC048946</strain>
    </source>
</reference>
<dbReference type="InterPro" id="IPR050482">
    <property type="entry name" value="Sensor_HK_TwoCompSys"/>
</dbReference>
<dbReference type="InterPro" id="IPR003594">
    <property type="entry name" value="HATPase_dom"/>
</dbReference>
<dbReference type="PANTHER" id="PTHR24421">
    <property type="entry name" value="NITRATE/NITRITE SENSOR PROTEIN NARX-RELATED"/>
    <property type="match status" value="1"/>
</dbReference>
<evidence type="ECO:0000256" key="9">
    <source>
        <dbReference type="SAM" id="Phobius"/>
    </source>
</evidence>
<evidence type="ECO:0000256" key="7">
    <source>
        <dbReference type="ARBA" id="ARBA00022840"/>
    </source>
</evidence>
<protein>
    <recommendedName>
        <fullName evidence="2">histidine kinase</fullName>
        <ecNumber evidence="2">2.7.13.3</ecNumber>
    </recommendedName>
</protein>
<dbReference type="Pfam" id="PF07730">
    <property type="entry name" value="HisKA_3"/>
    <property type="match status" value="1"/>
</dbReference>
<keyword evidence="8" id="KW-0902">Two-component regulatory system</keyword>
<evidence type="ECO:0000259" key="11">
    <source>
        <dbReference type="Pfam" id="PF07730"/>
    </source>
</evidence>
<dbReference type="Pfam" id="PF02518">
    <property type="entry name" value="HATPase_c"/>
    <property type="match status" value="1"/>
</dbReference>
<dbReference type="InterPro" id="IPR036890">
    <property type="entry name" value="HATPase_C_sf"/>
</dbReference>
<accession>A0ABV3DEW3</accession>
<feature type="transmembrane region" description="Helical" evidence="9">
    <location>
        <begin position="38"/>
        <end position="60"/>
    </location>
</feature>
<proteinExistence type="predicted"/>
<feature type="domain" description="Histidine kinase/HSP90-like ATPase" evidence="10">
    <location>
        <begin position="361"/>
        <end position="442"/>
    </location>
</feature>
<keyword evidence="4" id="KW-0808">Transferase</keyword>
<dbReference type="RefSeq" id="WP_358352831.1">
    <property type="nucleotide sequence ID" value="NZ_JBEZFP010000024.1"/>
</dbReference>
<dbReference type="EC" id="2.7.13.3" evidence="2"/>
<evidence type="ECO:0000256" key="1">
    <source>
        <dbReference type="ARBA" id="ARBA00000085"/>
    </source>
</evidence>
<dbReference type="Gene3D" id="3.30.565.10">
    <property type="entry name" value="Histidine kinase-like ATPase, C-terminal domain"/>
    <property type="match status" value="1"/>
</dbReference>
<dbReference type="InterPro" id="IPR025828">
    <property type="entry name" value="Put_sensor_dom"/>
</dbReference>
<evidence type="ECO:0000256" key="8">
    <source>
        <dbReference type="ARBA" id="ARBA00023012"/>
    </source>
</evidence>
<evidence type="ECO:0000259" key="12">
    <source>
        <dbReference type="Pfam" id="PF13796"/>
    </source>
</evidence>
<keyword evidence="7" id="KW-0067">ATP-binding</keyword>
<name>A0ABV3DEW3_9ACTN</name>
<keyword evidence="9" id="KW-0812">Transmembrane</keyword>
<dbReference type="CDD" id="cd16917">
    <property type="entry name" value="HATPase_UhpB-NarQ-NarX-like"/>
    <property type="match status" value="1"/>
</dbReference>
<dbReference type="Gene3D" id="1.20.5.1930">
    <property type="match status" value="1"/>
</dbReference>
<evidence type="ECO:0000256" key="2">
    <source>
        <dbReference type="ARBA" id="ARBA00012438"/>
    </source>
</evidence>
<evidence type="ECO:0000313" key="13">
    <source>
        <dbReference type="EMBL" id="MEU8134294.1"/>
    </source>
</evidence>
<organism evidence="13 14">
    <name type="scientific">Streptodolium elevatio</name>
    <dbReference type="NCBI Taxonomy" id="3157996"/>
    <lineage>
        <taxon>Bacteria</taxon>
        <taxon>Bacillati</taxon>
        <taxon>Actinomycetota</taxon>
        <taxon>Actinomycetes</taxon>
        <taxon>Kitasatosporales</taxon>
        <taxon>Streptomycetaceae</taxon>
        <taxon>Streptodolium</taxon>
    </lineage>
</organism>
<evidence type="ECO:0000313" key="14">
    <source>
        <dbReference type="Proteomes" id="UP001551482"/>
    </source>
</evidence>
<comment type="catalytic activity">
    <reaction evidence="1">
        <text>ATP + protein L-histidine = ADP + protein N-phospho-L-histidine.</text>
        <dbReference type="EC" id="2.7.13.3"/>
    </reaction>
</comment>
<dbReference type="Pfam" id="PF13796">
    <property type="entry name" value="Sensor"/>
    <property type="match status" value="1"/>
</dbReference>
<dbReference type="InterPro" id="IPR011712">
    <property type="entry name" value="Sig_transdc_His_kin_sub3_dim/P"/>
</dbReference>
<sequence length="443" mass="47343">MSTAGITVPGAEPRVPVSRPSFWRAPISARTWGETMHLTLNFFVGLLGFIYVTVFIVLGIGLTPLFLMGLPLIAGIVVSCRGWGSMERARARLLMDEVVRKPAKFRQKTPGFTGWVKSGCADGTGWRGALYLFLMLPWGIFTFTMAITLWSATLVTLTYPFTQPLFRLADQPGAQLSGDGPKAPGDDFYLTGPLWVTATVLVGVVLLFLTPQLIRGLAAVDRAMVRGLLGPAFLSKQVEELTVSRAASVDTAASDMRRIERDLHDGAQARLVSLAMDLGLAKEKMDSDPESAQRMVVDAHNEVKLALRELRDLARGIHPAVLTDRGLDAALSAVAAKCTVPVAVTVDLPRRPSAPVEQVAYYTVSELLTNVSKHSGADSASVTVRADGDRIVAVVADNGRGGANPAHGTGIAGLMERVRGVDGTLKVDSPAGRGTTVTLTLPY</sequence>
<evidence type="ECO:0000256" key="4">
    <source>
        <dbReference type="ARBA" id="ARBA00022679"/>
    </source>
</evidence>
<keyword evidence="3" id="KW-0597">Phosphoprotein</keyword>
<keyword evidence="6" id="KW-0418">Kinase</keyword>
<feature type="transmembrane region" description="Helical" evidence="9">
    <location>
        <begin position="66"/>
        <end position="84"/>
    </location>
</feature>
<keyword evidence="9" id="KW-0472">Membrane</keyword>
<dbReference type="PANTHER" id="PTHR24421:SF10">
    <property type="entry name" value="NITRATE_NITRITE SENSOR PROTEIN NARQ"/>
    <property type="match status" value="1"/>
</dbReference>
<keyword evidence="9" id="KW-1133">Transmembrane helix</keyword>
<feature type="domain" description="Signal transduction histidine kinase subgroup 3 dimerisation and phosphoacceptor" evidence="11">
    <location>
        <begin position="257"/>
        <end position="322"/>
    </location>
</feature>
<dbReference type="Proteomes" id="UP001551482">
    <property type="component" value="Unassembled WGS sequence"/>
</dbReference>
<keyword evidence="5" id="KW-0547">Nucleotide-binding</keyword>
<evidence type="ECO:0000256" key="6">
    <source>
        <dbReference type="ARBA" id="ARBA00022777"/>
    </source>
</evidence>
<dbReference type="EMBL" id="JBEZFP010000024">
    <property type="protein sequence ID" value="MEU8134294.1"/>
    <property type="molecule type" value="Genomic_DNA"/>
</dbReference>
<keyword evidence="14" id="KW-1185">Reference proteome</keyword>